<dbReference type="PANTHER" id="PTHR19331">
    <property type="entry name" value="SCAVENGER RECEPTOR DOMAIN-CONTAINING"/>
    <property type="match status" value="1"/>
</dbReference>
<dbReference type="GO" id="GO:0016020">
    <property type="term" value="C:membrane"/>
    <property type="evidence" value="ECO:0007669"/>
    <property type="project" value="UniProtKB-SubCell"/>
</dbReference>
<comment type="subcellular location">
    <subcellularLocation>
        <location evidence="1">Membrane</location>
        <topology evidence="1">Single-pass membrane protein</topology>
    </subcellularLocation>
</comment>
<proteinExistence type="predicted"/>
<accession>A0AA35TGA0</accession>
<dbReference type="FunFam" id="3.10.250.10:FF:000016">
    <property type="entry name" value="Scavenger receptor cysteine-rich protein type 12"/>
    <property type="match status" value="1"/>
</dbReference>
<name>A0AA35TGA0_GEOBA</name>
<dbReference type="SMART" id="SM00202">
    <property type="entry name" value="SR"/>
    <property type="match status" value="1"/>
</dbReference>
<dbReference type="PROSITE" id="PS50287">
    <property type="entry name" value="SRCR_2"/>
    <property type="match status" value="1"/>
</dbReference>
<gene>
    <name evidence="11" type="ORF">GBAR_LOCUS26204</name>
</gene>
<dbReference type="PRINTS" id="PR00258">
    <property type="entry name" value="SPERACTRCPTR"/>
</dbReference>
<evidence type="ECO:0000313" key="12">
    <source>
        <dbReference type="Proteomes" id="UP001174909"/>
    </source>
</evidence>
<evidence type="ECO:0000256" key="6">
    <source>
        <dbReference type="ARBA" id="ARBA00023136"/>
    </source>
</evidence>
<dbReference type="Gene3D" id="3.10.250.10">
    <property type="entry name" value="SRCR-like domain"/>
    <property type="match status" value="1"/>
</dbReference>
<dbReference type="PANTHER" id="PTHR19331:SF465">
    <property type="entry name" value="EGG PEPTIDE SPERACT RECEPTOR"/>
    <property type="match status" value="1"/>
</dbReference>
<keyword evidence="8" id="KW-0325">Glycoprotein</keyword>
<evidence type="ECO:0000256" key="8">
    <source>
        <dbReference type="ARBA" id="ARBA00023180"/>
    </source>
</evidence>
<dbReference type="InterPro" id="IPR036772">
    <property type="entry name" value="SRCR-like_dom_sf"/>
</dbReference>
<evidence type="ECO:0000256" key="4">
    <source>
        <dbReference type="ARBA" id="ARBA00022737"/>
    </source>
</evidence>
<keyword evidence="5" id="KW-1133">Transmembrane helix</keyword>
<protein>
    <submittedName>
        <fullName evidence="11">Deleted in malignant brain tumors 1 protein</fullName>
    </submittedName>
</protein>
<dbReference type="SUPFAM" id="SSF56487">
    <property type="entry name" value="SRCR-like"/>
    <property type="match status" value="1"/>
</dbReference>
<reference evidence="11" key="1">
    <citation type="submission" date="2023-03" db="EMBL/GenBank/DDBJ databases">
        <authorList>
            <person name="Steffen K."/>
            <person name="Cardenas P."/>
        </authorList>
    </citation>
    <scope>NUCLEOTIDE SEQUENCE</scope>
</reference>
<keyword evidence="4" id="KW-0677">Repeat</keyword>
<feature type="disulfide bond" evidence="9">
    <location>
        <begin position="73"/>
        <end position="83"/>
    </location>
</feature>
<evidence type="ECO:0000256" key="2">
    <source>
        <dbReference type="ARBA" id="ARBA00022692"/>
    </source>
</evidence>
<evidence type="ECO:0000256" key="9">
    <source>
        <dbReference type="PROSITE-ProRule" id="PRU00196"/>
    </source>
</evidence>
<keyword evidence="6" id="KW-0472">Membrane</keyword>
<evidence type="ECO:0000256" key="5">
    <source>
        <dbReference type="ARBA" id="ARBA00022989"/>
    </source>
</evidence>
<keyword evidence="2" id="KW-0812">Transmembrane</keyword>
<organism evidence="11 12">
    <name type="scientific">Geodia barretti</name>
    <name type="common">Barrett's horny sponge</name>
    <dbReference type="NCBI Taxonomy" id="519541"/>
    <lineage>
        <taxon>Eukaryota</taxon>
        <taxon>Metazoa</taxon>
        <taxon>Porifera</taxon>
        <taxon>Demospongiae</taxon>
        <taxon>Heteroscleromorpha</taxon>
        <taxon>Tetractinellida</taxon>
        <taxon>Astrophorina</taxon>
        <taxon>Geodiidae</taxon>
        <taxon>Geodia</taxon>
    </lineage>
</organism>
<dbReference type="Pfam" id="PF00530">
    <property type="entry name" value="SRCR"/>
    <property type="match status" value="1"/>
</dbReference>
<dbReference type="InterPro" id="IPR001190">
    <property type="entry name" value="SRCR"/>
</dbReference>
<comment type="caution">
    <text evidence="9">Lacks conserved residue(s) required for the propagation of feature annotation.</text>
</comment>
<keyword evidence="3" id="KW-0732">Signal</keyword>
<dbReference type="EMBL" id="CASHTH010003635">
    <property type="protein sequence ID" value="CAI8047413.1"/>
    <property type="molecule type" value="Genomic_DNA"/>
</dbReference>
<evidence type="ECO:0000313" key="11">
    <source>
        <dbReference type="EMBL" id="CAI8047413.1"/>
    </source>
</evidence>
<dbReference type="AlphaFoldDB" id="A0AA35TGA0"/>
<feature type="domain" description="SRCR" evidence="10">
    <location>
        <begin position="19"/>
        <end position="104"/>
    </location>
</feature>
<keyword evidence="12" id="KW-1185">Reference proteome</keyword>
<dbReference type="Proteomes" id="UP001174909">
    <property type="component" value="Unassembled WGS sequence"/>
</dbReference>
<evidence type="ECO:0000256" key="1">
    <source>
        <dbReference type="ARBA" id="ARBA00004167"/>
    </source>
</evidence>
<evidence type="ECO:0000256" key="7">
    <source>
        <dbReference type="ARBA" id="ARBA00023157"/>
    </source>
</evidence>
<keyword evidence="7 9" id="KW-1015">Disulfide bond</keyword>
<sequence>MSPILGKRVRVWCRFVWMGQWRFVCDDGWDINAARVFCREHYLLTEDTAITSFHYHFDIDINQVHYWLDDIQCTGQEECLMDCEHERLGVHNCAQDEIAAVMCNGTEQMSVLEPYPGGTAHGPFSNEGLKQIDYAIGAVATVEVGDICGLIEFDLEGNGTITVEVDILGLKATERYDWGINDDATGICTEIPLDPAGFLENCNYDKHCRHSFIK</sequence>
<evidence type="ECO:0000256" key="3">
    <source>
        <dbReference type="ARBA" id="ARBA00022729"/>
    </source>
</evidence>
<evidence type="ECO:0000259" key="10">
    <source>
        <dbReference type="PROSITE" id="PS50287"/>
    </source>
</evidence>
<comment type="caution">
    <text evidence="11">The sequence shown here is derived from an EMBL/GenBank/DDBJ whole genome shotgun (WGS) entry which is preliminary data.</text>
</comment>